<protein>
    <submittedName>
        <fullName evidence="2">Uncharacterized protein</fullName>
    </submittedName>
</protein>
<proteinExistence type="predicted"/>
<evidence type="ECO:0000313" key="2">
    <source>
        <dbReference type="EMBL" id="KAJ8487382.1"/>
    </source>
</evidence>
<evidence type="ECO:0000313" key="3">
    <source>
        <dbReference type="Proteomes" id="UP001215151"/>
    </source>
</evidence>
<dbReference type="EMBL" id="JAPEVG010000080">
    <property type="protein sequence ID" value="KAJ8487382.1"/>
    <property type="molecule type" value="Genomic_DNA"/>
</dbReference>
<name>A0AAD7TYT3_9APHY</name>
<reference evidence="2" key="1">
    <citation type="submission" date="2022-11" db="EMBL/GenBank/DDBJ databases">
        <title>Genome Sequence of Cubamyces cubensis.</title>
        <authorList>
            <person name="Buettner E."/>
        </authorList>
    </citation>
    <scope>NUCLEOTIDE SEQUENCE</scope>
    <source>
        <strain evidence="2">MPL-01</strain>
    </source>
</reference>
<accession>A0AAD7TYT3</accession>
<keyword evidence="3" id="KW-1185">Reference proteome</keyword>
<comment type="caution">
    <text evidence="2">The sequence shown here is derived from an EMBL/GenBank/DDBJ whole genome shotgun (WGS) entry which is preliminary data.</text>
</comment>
<sequence length="93" mass="10051">MRRSHGEEELKEAVVQNLPALLFISLSYWGFPAAAKCCAAGSRMGSYTFSFLAFPSPAPTSDAARLRHSERTLCAASSSREGRTTRGTPRAEA</sequence>
<gene>
    <name evidence="2" type="ORF">ONZ51_g4219</name>
</gene>
<feature type="compositionally biased region" description="Basic and acidic residues" evidence="1">
    <location>
        <begin position="80"/>
        <end position="93"/>
    </location>
</feature>
<evidence type="ECO:0000256" key="1">
    <source>
        <dbReference type="SAM" id="MobiDB-lite"/>
    </source>
</evidence>
<feature type="region of interest" description="Disordered" evidence="1">
    <location>
        <begin position="72"/>
        <end position="93"/>
    </location>
</feature>
<organism evidence="2 3">
    <name type="scientific">Trametes cubensis</name>
    <dbReference type="NCBI Taxonomy" id="1111947"/>
    <lineage>
        <taxon>Eukaryota</taxon>
        <taxon>Fungi</taxon>
        <taxon>Dikarya</taxon>
        <taxon>Basidiomycota</taxon>
        <taxon>Agaricomycotina</taxon>
        <taxon>Agaricomycetes</taxon>
        <taxon>Polyporales</taxon>
        <taxon>Polyporaceae</taxon>
        <taxon>Trametes</taxon>
    </lineage>
</organism>
<dbReference type="Proteomes" id="UP001215151">
    <property type="component" value="Unassembled WGS sequence"/>
</dbReference>
<dbReference type="AlphaFoldDB" id="A0AAD7TYT3"/>